<dbReference type="EMBL" id="LJYW01000001">
    <property type="protein sequence ID" value="KPL52072.1"/>
    <property type="molecule type" value="Genomic_DNA"/>
</dbReference>
<dbReference type="InterPro" id="IPR002523">
    <property type="entry name" value="MgTranspt_CorA/ZnTranspt_ZntB"/>
</dbReference>
<evidence type="ECO:0000256" key="2">
    <source>
        <dbReference type="ARBA" id="ARBA00009765"/>
    </source>
</evidence>
<evidence type="ECO:0000256" key="11">
    <source>
        <dbReference type="SAM" id="Coils"/>
    </source>
</evidence>
<keyword evidence="7" id="KW-0862">Zinc</keyword>
<feature type="transmembrane region" description="Helical" evidence="12">
    <location>
        <begin position="282"/>
        <end position="304"/>
    </location>
</feature>
<accession>A0A0P6W1L9</accession>
<keyword evidence="5" id="KW-0997">Cell inner membrane</keyword>
<dbReference type="Gene3D" id="3.30.460.20">
    <property type="entry name" value="CorA soluble domain-like"/>
    <property type="match status" value="1"/>
</dbReference>
<evidence type="ECO:0000256" key="3">
    <source>
        <dbReference type="ARBA" id="ARBA00022448"/>
    </source>
</evidence>
<evidence type="ECO:0000313" key="13">
    <source>
        <dbReference type="EMBL" id="KPL52072.1"/>
    </source>
</evidence>
<keyword evidence="9" id="KW-0406">Ion transport</keyword>
<dbReference type="PANTHER" id="PTHR46494">
    <property type="entry name" value="CORA FAMILY METAL ION TRANSPORTER (EUROFUNG)"/>
    <property type="match status" value="1"/>
</dbReference>
<evidence type="ECO:0000256" key="10">
    <source>
        <dbReference type="ARBA" id="ARBA00023136"/>
    </source>
</evidence>
<evidence type="ECO:0008006" key="15">
    <source>
        <dbReference type="Google" id="ProtNLM"/>
    </source>
</evidence>
<keyword evidence="3" id="KW-0813">Transport</keyword>
<dbReference type="GO" id="GO:0050897">
    <property type="term" value="F:cobalt ion binding"/>
    <property type="evidence" value="ECO:0007669"/>
    <property type="project" value="TreeGrafter"/>
</dbReference>
<evidence type="ECO:0000256" key="1">
    <source>
        <dbReference type="ARBA" id="ARBA00004651"/>
    </source>
</evidence>
<dbReference type="InterPro" id="IPR045863">
    <property type="entry name" value="CorA_TM1_TM2"/>
</dbReference>
<comment type="similarity">
    <text evidence="2">Belongs to the CorA metal ion transporter (MIT) (TC 1.A.35) family.</text>
</comment>
<comment type="subcellular location">
    <subcellularLocation>
        <location evidence="1">Cell membrane</location>
        <topology evidence="1">Multi-pass membrane protein</topology>
    </subcellularLocation>
</comment>
<keyword evidence="14" id="KW-1185">Reference proteome</keyword>
<evidence type="ECO:0000256" key="5">
    <source>
        <dbReference type="ARBA" id="ARBA00022519"/>
    </source>
</evidence>
<evidence type="ECO:0000256" key="6">
    <source>
        <dbReference type="ARBA" id="ARBA00022692"/>
    </source>
</evidence>
<gene>
    <name evidence="13" type="ORF">ABB55_07385</name>
</gene>
<dbReference type="PANTHER" id="PTHR46494:SF3">
    <property type="entry name" value="ZINC TRANSPORT PROTEIN ZNTB"/>
    <property type="match status" value="1"/>
</dbReference>
<proteinExistence type="inferred from homology"/>
<keyword evidence="10 12" id="KW-0472">Membrane</keyword>
<dbReference type="GO" id="GO:0005886">
    <property type="term" value="C:plasma membrane"/>
    <property type="evidence" value="ECO:0007669"/>
    <property type="project" value="UniProtKB-SubCell"/>
</dbReference>
<evidence type="ECO:0000256" key="9">
    <source>
        <dbReference type="ARBA" id="ARBA00023065"/>
    </source>
</evidence>
<dbReference type="Gene3D" id="1.20.58.340">
    <property type="entry name" value="Magnesium transport protein CorA, transmembrane region"/>
    <property type="match status" value="2"/>
</dbReference>
<keyword evidence="11" id="KW-0175">Coiled coil</keyword>
<dbReference type="SUPFAM" id="SSF143865">
    <property type="entry name" value="CorA soluble domain-like"/>
    <property type="match status" value="1"/>
</dbReference>
<dbReference type="SUPFAM" id="SSF144083">
    <property type="entry name" value="Magnesium transport protein CorA, transmembrane region"/>
    <property type="match status" value="1"/>
</dbReference>
<comment type="caution">
    <text evidence="13">The sequence shown here is derived from an EMBL/GenBank/DDBJ whole genome shotgun (WGS) entry which is preliminary data.</text>
</comment>
<organism evidence="13 14">
    <name type="scientific">Prosthecodimorpha hirschii</name>
    <dbReference type="NCBI Taxonomy" id="665126"/>
    <lineage>
        <taxon>Bacteria</taxon>
        <taxon>Pseudomonadati</taxon>
        <taxon>Pseudomonadota</taxon>
        <taxon>Alphaproteobacteria</taxon>
        <taxon>Hyphomicrobiales</taxon>
        <taxon>Ancalomicrobiaceae</taxon>
        <taxon>Prosthecodimorpha</taxon>
    </lineage>
</organism>
<evidence type="ECO:0000256" key="4">
    <source>
        <dbReference type="ARBA" id="ARBA00022475"/>
    </source>
</evidence>
<keyword evidence="6 12" id="KW-0812">Transmembrane</keyword>
<dbReference type="GO" id="GO:0000287">
    <property type="term" value="F:magnesium ion binding"/>
    <property type="evidence" value="ECO:0007669"/>
    <property type="project" value="TreeGrafter"/>
</dbReference>
<evidence type="ECO:0000256" key="7">
    <source>
        <dbReference type="ARBA" id="ARBA00022833"/>
    </source>
</evidence>
<evidence type="ECO:0000256" key="12">
    <source>
        <dbReference type="SAM" id="Phobius"/>
    </source>
</evidence>
<dbReference type="Pfam" id="PF01544">
    <property type="entry name" value="CorA"/>
    <property type="match status" value="1"/>
</dbReference>
<protein>
    <recommendedName>
        <fullName evidence="15">Magnesium transporter CorA</fullName>
    </recommendedName>
</protein>
<keyword evidence="4" id="KW-1003">Cell membrane</keyword>
<reference evidence="13 14" key="1">
    <citation type="submission" date="2015-09" db="EMBL/GenBank/DDBJ databases">
        <authorList>
            <person name="Jackson K.R."/>
            <person name="Lunt B.L."/>
            <person name="Fisher J.N.B."/>
            <person name="Gardner A.V."/>
            <person name="Bailey M.E."/>
            <person name="Deus L.M."/>
            <person name="Earl A.S."/>
            <person name="Gibby P.D."/>
            <person name="Hartmann K.A."/>
            <person name="Liu J.E."/>
            <person name="Manci A.M."/>
            <person name="Nielsen D.A."/>
            <person name="Solomon M.B."/>
            <person name="Breakwell D.P."/>
            <person name="Burnett S.H."/>
            <person name="Grose J.H."/>
        </authorList>
    </citation>
    <scope>NUCLEOTIDE SEQUENCE [LARGE SCALE GENOMIC DNA]</scope>
    <source>
        <strain evidence="13 14">16</strain>
    </source>
</reference>
<name>A0A0P6W1L9_9HYPH</name>
<dbReference type="AlphaFoldDB" id="A0A0P6W1L9"/>
<reference evidence="13 14" key="2">
    <citation type="submission" date="2015-10" db="EMBL/GenBank/DDBJ databases">
        <title>Draft Genome Sequence of Prosthecomicrobium hirschii ATCC 27832.</title>
        <authorList>
            <person name="Daniel J."/>
            <person name="Givan S.A."/>
            <person name="Brun Y.V."/>
            <person name="Brown P.J."/>
        </authorList>
    </citation>
    <scope>NUCLEOTIDE SEQUENCE [LARGE SCALE GENOMIC DNA]</scope>
    <source>
        <strain evidence="13 14">16</strain>
    </source>
</reference>
<feature type="transmembrane region" description="Helical" evidence="12">
    <location>
        <begin position="316"/>
        <end position="336"/>
    </location>
</feature>
<dbReference type="GO" id="GO:0015095">
    <property type="term" value="F:magnesium ion transmembrane transporter activity"/>
    <property type="evidence" value="ECO:0007669"/>
    <property type="project" value="TreeGrafter"/>
</dbReference>
<evidence type="ECO:0000256" key="8">
    <source>
        <dbReference type="ARBA" id="ARBA00022989"/>
    </source>
</evidence>
<evidence type="ECO:0000313" key="14">
    <source>
        <dbReference type="Proteomes" id="UP000048984"/>
    </source>
</evidence>
<feature type="coiled-coil region" evidence="11">
    <location>
        <begin position="249"/>
        <end position="276"/>
    </location>
</feature>
<dbReference type="RefSeq" id="WP_054358235.1">
    <property type="nucleotide sequence ID" value="NZ_JAPCYQ010000001.1"/>
</dbReference>
<keyword evidence="8 12" id="KW-1133">Transmembrane helix</keyword>
<dbReference type="Proteomes" id="UP000048984">
    <property type="component" value="Unassembled WGS sequence"/>
</dbReference>
<dbReference type="GO" id="GO:0015087">
    <property type="term" value="F:cobalt ion transmembrane transporter activity"/>
    <property type="evidence" value="ECO:0007669"/>
    <property type="project" value="TreeGrafter"/>
</dbReference>
<dbReference type="InterPro" id="IPR045861">
    <property type="entry name" value="CorA_cytoplasmic_dom"/>
</dbReference>
<sequence>MLQPRPDPSASASVSQAGWPGLIWAWVFDAEGRATPLGGRPLEAVLSDPEASVWLHFNLADLRGRDWIAERSPLPEGARTLLLEDDDHLSLVAEDGALVGVFADFRREFDHGTQDLARLRFVLSGPLLVTCRRHALHAVEEVRGALLSGRSFEGGGLGVLESIFENFAAQVGAVARELSGQIEKIEDRVVDETVAAEDVRLGPIRRTALKLNRQLGALRLHFSAFVDNAGEDQVPEAVAAMVERVALRLDTVGREIEAIQERARILQEEVAAKAAAETNRQLSALSGMTALFLPATLVTGLFGMNTHGLPFESSPSGFWLAFLCGGLGSAAVYLYLRWLGLMK</sequence>